<feature type="compositionally biased region" description="Acidic residues" evidence="1">
    <location>
        <begin position="693"/>
        <end position="720"/>
    </location>
</feature>
<proteinExistence type="predicted"/>
<feature type="compositionally biased region" description="Basic and acidic residues" evidence="1">
    <location>
        <begin position="563"/>
        <end position="573"/>
    </location>
</feature>
<reference evidence="2" key="1">
    <citation type="submission" date="2021-12" db="EMBL/GenBank/DDBJ databases">
        <authorList>
            <person name="King R."/>
        </authorList>
    </citation>
    <scope>NUCLEOTIDE SEQUENCE</scope>
</reference>
<feature type="compositionally biased region" description="Basic and acidic residues" evidence="1">
    <location>
        <begin position="1225"/>
        <end position="1234"/>
    </location>
</feature>
<organism evidence="2 3">
    <name type="scientific">Chilo suppressalis</name>
    <name type="common">Asiatic rice borer moth</name>
    <dbReference type="NCBI Taxonomy" id="168631"/>
    <lineage>
        <taxon>Eukaryota</taxon>
        <taxon>Metazoa</taxon>
        <taxon>Ecdysozoa</taxon>
        <taxon>Arthropoda</taxon>
        <taxon>Hexapoda</taxon>
        <taxon>Insecta</taxon>
        <taxon>Pterygota</taxon>
        <taxon>Neoptera</taxon>
        <taxon>Endopterygota</taxon>
        <taxon>Lepidoptera</taxon>
        <taxon>Glossata</taxon>
        <taxon>Ditrysia</taxon>
        <taxon>Pyraloidea</taxon>
        <taxon>Crambidae</taxon>
        <taxon>Crambinae</taxon>
        <taxon>Chilo</taxon>
    </lineage>
</organism>
<accession>A0ABN8BFC8</accession>
<gene>
    <name evidence="2" type="ORF">CHILSU_LOCUS11271</name>
</gene>
<feature type="compositionally biased region" description="Polar residues" evidence="1">
    <location>
        <begin position="167"/>
        <end position="184"/>
    </location>
</feature>
<feature type="compositionally biased region" description="Low complexity" evidence="1">
    <location>
        <begin position="208"/>
        <end position="223"/>
    </location>
</feature>
<feature type="compositionally biased region" description="Basic and acidic residues" evidence="1">
    <location>
        <begin position="1306"/>
        <end position="1315"/>
    </location>
</feature>
<feature type="region of interest" description="Disordered" evidence="1">
    <location>
        <begin position="1459"/>
        <end position="1638"/>
    </location>
</feature>
<feature type="compositionally biased region" description="Basic and acidic residues" evidence="1">
    <location>
        <begin position="67"/>
        <end position="79"/>
    </location>
</feature>
<feature type="region of interest" description="Disordered" evidence="1">
    <location>
        <begin position="549"/>
        <end position="606"/>
    </location>
</feature>
<dbReference type="EMBL" id="OU963902">
    <property type="protein sequence ID" value="CAH0407869.1"/>
    <property type="molecule type" value="Genomic_DNA"/>
</dbReference>
<feature type="compositionally biased region" description="Polar residues" evidence="1">
    <location>
        <begin position="574"/>
        <end position="606"/>
    </location>
</feature>
<protein>
    <recommendedName>
        <fullName evidence="4">Protein slender lobes</fullName>
    </recommendedName>
</protein>
<evidence type="ECO:0000313" key="2">
    <source>
        <dbReference type="EMBL" id="CAH0407869.1"/>
    </source>
</evidence>
<keyword evidence="3" id="KW-1185">Reference proteome</keyword>
<feature type="compositionally biased region" description="Basic and acidic residues" evidence="1">
    <location>
        <begin position="1577"/>
        <end position="1591"/>
    </location>
</feature>
<feature type="compositionally biased region" description="Polar residues" evidence="1">
    <location>
        <begin position="549"/>
        <end position="562"/>
    </location>
</feature>
<name>A0ABN8BFC8_CHISP</name>
<feature type="region of interest" description="Disordered" evidence="1">
    <location>
        <begin position="663"/>
        <end position="869"/>
    </location>
</feature>
<feature type="region of interest" description="Disordered" evidence="1">
    <location>
        <begin position="1"/>
        <end position="248"/>
    </location>
</feature>
<feature type="compositionally biased region" description="Polar residues" evidence="1">
    <location>
        <begin position="89"/>
        <end position="104"/>
    </location>
</feature>
<feature type="compositionally biased region" description="Basic and acidic residues" evidence="1">
    <location>
        <begin position="232"/>
        <end position="248"/>
    </location>
</feature>
<sequence>MEEDGAVQAPVTRLRRRLSVEQTEDVNSPGPATPTKKRGARLAAKPQLELIDENSGSTSKRPTKKSAVKELVEVPDEKPLTPSRRSTRIKSNTSIVSENTQSYESPRAKRAARRLSQVGSDNESTVTPVRQTRRIRKDSTSSNDKLEATLSSKPANITVLIIEEESNTQSSKVSTTTNDISDNQPLRKSPRLKEKLKKKEQGSKDNSTENLNSTSNNTLNDLNIVNDSKASQNDKENTNTEKNAEKLSDSSLNLIKELDNEQKREVCHYTNKSMTALETPNSFKTHRQRTKSLTAISKSEINDSAFFSDNEKTKKKVKKNKSPTDLNLSEQHFASGDNRETKQMVHQLRMVYKDIMKDKLHKSDFEIVPSEINGEPIFEVTTNLSLKSISKDVLDINALQGSKEKNLIMNIEEEDPPSNEMFSKNPSCTSLGSTVLLEESDTGTNSQVISKTFNSEDQCVPVVESIENCENSDNTKRLNTSVNKMTEEAEAETQNSLGLNKKEHVSVEPMDIDVTVPNNTLISENSQLNISSGSPSRNSDYQAEDLNKMSSNLSQKSTPSHSIENRKKSESENKSTLIISQLKDLSSTENSLSKSPRSHQELLSKSTPVITNDNAVDKTNLSLDYSTSTPLQQKFLNKIGMQINTSLIEVYKNEIMKSNNSKKNISKSTEIDSSYEEESETENSSRTKSLLDVEADVASDDYESGDSQDEEERQYEAENEILEKGETLDSENDFSNDTDYEKDSFVVSANEEDLDLLSGSGDDLAMSDNELTMSKKSKKKYDDRKIKEQKKASKEMYEARHKLDRKKSKTKQFQINSSDDSEDEEAPKKQYKHRRINSSGDDRLDKSIANESSIKKKTKKRVLSESECNDSISKEQEITVFNNSVVGDDPLSGNLKQEPKTPLKDFNLSTVQIIDKIEETEVQNNVSFSKTNQTSDPLYVSMADEQSSSLSENSEIINNYDSVLKQLNNDDTKSETVKSLHTSINIDQKSKKNKTPILDELNLTHTKKSKRSKNIDIDVVDTSQTKLEKTNKNQSQLISNEESSSDAIDLHLLFSEDSNDCDTDKAQTHIEIKKDSVDNFIPLKRTPGKTNITYEQDNEESTNSEIKFIIDTEGSKQSLDDSYNNTSSNSTTKKKKKKSLNISNSQELLTNDAVDTSSSASTKKKKKHFLTHENSIDVTAAETSLGSHGKKKKNLSESQLEKSEPNPATISPAIRDSVKKKKKHSESQLEHSDAVDTSSSSSTKKNKKHSLTHENPIDVTAAEMSPGSHGKKKKNLSESQLKETEPNAATICPAIRDSVKKKKKHSESQLEHSDALDTSSSSSTKKKKKHSLTHENPIDVTAAETSPGSHGKKKKNISESQLEETEPNAATISPGICDSVKKKKKHSESQLEHSDALDTSSSSSTKKKKKHSLTHENPIDVTAAETSLGSHGKKKKNLSESQLEETDFQVYSNLDQITKYPKKQKQQKTLNLSSQTSADEIPMEVISNTKKRKRKSSSNNDGENIINRESGEIAVVSETLDVSLSAGREKKKRKISQTKECDEIAVVPETLDASLSAGREKKKRKTSQNDTTGQSNDKADFICEQNKKPGDNNKQGSLDAPSNKEGGHGKKNKKRKRHDDDNNSKAAKKLKEKSFDTVHVPRLPPSILSQLDDKPNKTILDLKKSKVISTTSFVVETKTRKNKPSVYLEESVYLNDSNSEKKPKKSLKKPKVLPFVPTAATSECGFTTKFQINVIPQEVHFVAKSTNVPNFRNDYLYGNKIKRLGTYEMYKKRRTAKLSKF</sequence>
<evidence type="ECO:0008006" key="4">
    <source>
        <dbReference type="Google" id="ProtNLM"/>
    </source>
</evidence>
<feature type="compositionally biased region" description="Polar residues" evidence="1">
    <location>
        <begin position="1469"/>
        <end position="1478"/>
    </location>
</feature>
<feature type="region of interest" description="Disordered" evidence="1">
    <location>
        <begin position="1180"/>
        <end position="1447"/>
    </location>
</feature>
<feature type="compositionally biased region" description="Basic and acidic residues" evidence="1">
    <location>
        <begin position="780"/>
        <end position="801"/>
    </location>
</feature>
<dbReference type="Proteomes" id="UP001153292">
    <property type="component" value="Chromosome 9"/>
</dbReference>
<feature type="region of interest" description="Disordered" evidence="1">
    <location>
        <begin position="1114"/>
        <end position="1144"/>
    </location>
</feature>
<evidence type="ECO:0000256" key="1">
    <source>
        <dbReference type="SAM" id="MobiDB-lite"/>
    </source>
</evidence>
<feature type="compositionally biased region" description="Basic and acidic residues" evidence="1">
    <location>
        <begin position="1387"/>
        <end position="1396"/>
    </location>
</feature>
<feature type="compositionally biased region" description="Low complexity" evidence="1">
    <location>
        <begin position="663"/>
        <end position="672"/>
    </location>
</feature>
<feature type="compositionally biased region" description="Acidic residues" evidence="1">
    <location>
        <begin position="728"/>
        <end position="738"/>
    </location>
</feature>
<feature type="compositionally biased region" description="Basic and acidic residues" evidence="1">
    <location>
        <begin position="191"/>
        <end position="207"/>
    </location>
</feature>
<evidence type="ECO:0000313" key="3">
    <source>
        <dbReference type="Proteomes" id="UP001153292"/>
    </source>
</evidence>
<feature type="compositionally biased region" description="Polar residues" evidence="1">
    <location>
        <begin position="117"/>
        <end position="130"/>
    </location>
</feature>